<dbReference type="NCBIfam" id="TIGR00756">
    <property type="entry name" value="PPR"/>
    <property type="match status" value="2"/>
</dbReference>
<reference evidence="5 6" key="1">
    <citation type="journal article" date="2023" name="Life. Sci Alliance">
        <title>Evolutionary insights into 3D genome organization and epigenetic landscape of Vigna mungo.</title>
        <authorList>
            <person name="Junaid A."/>
            <person name="Singh B."/>
            <person name="Bhatia S."/>
        </authorList>
    </citation>
    <scope>NUCLEOTIDE SEQUENCE [LARGE SCALE GENOMIC DNA]</scope>
    <source>
        <strain evidence="5">Urdbean</strain>
    </source>
</reference>
<evidence type="ECO:0000313" key="5">
    <source>
        <dbReference type="EMBL" id="WVZ00888.1"/>
    </source>
</evidence>
<keyword evidence="6" id="KW-1185">Reference proteome</keyword>
<dbReference type="PANTHER" id="PTHR47926">
    <property type="entry name" value="PENTATRICOPEPTIDE REPEAT-CONTAINING PROTEIN"/>
    <property type="match status" value="1"/>
</dbReference>
<dbReference type="FunFam" id="1.25.40.10:FF:000475">
    <property type="entry name" value="Pentatricopeptide repeat-containing protein At5g40410, mitochondrial"/>
    <property type="match status" value="1"/>
</dbReference>
<evidence type="ECO:0000256" key="3">
    <source>
        <dbReference type="PROSITE-ProRule" id="PRU00708"/>
    </source>
</evidence>
<dbReference type="GO" id="GO:0008270">
    <property type="term" value="F:zinc ion binding"/>
    <property type="evidence" value="ECO:0007669"/>
    <property type="project" value="InterPro"/>
</dbReference>
<gene>
    <name evidence="5" type="ORF">V8G54_026957</name>
</gene>
<protein>
    <recommendedName>
        <fullName evidence="4">DYW domain-containing protein</fullName>
    </recommendedName>
</protein>
<evidence type="ECO:0000256" key="2">
    <source>
        <dbReference type="ARBA" id="ARBA00022737"/>
    </source>
</evidence>
<organism evidence="5 6">
    <name type="scientific">Vigna mungo</name>
    <name type="common">Black gram</name>
    <name type="synonym">Phaseolus mungo</name>
    <dbReference type="NCBI Taxonomy" id="3915"/>
    <lineage>
        <taxon>Eukaryota</taxon>
        <taxon>Viridiplantae</taxon>
        <taxon>Streptophyta</taxon>
        <taxon>Embryophyta</taxon>
        <taxon>Tracheophyta</taxon>
        <taxon>Spermatophyta</taxon>
        <taxon>Magnoliopsida</taxon>
        <taxon>eudicotyledons</taxon>
        <taxon>Gunneridae</taxon>
        <taxon>Pentapetalae</taxon>
        <taxon>rosids</taxon>
        <taxon>fabids</taxon>
        <taxon>Fabales</taxon>
        <taxon>Fabaceae</taxon>
        <taxon>Papilionoideae</taxon>
        <taxon>50 kb inversion clade</taxon>
        <taxon>NPAAA clade</taxon>
        <taxon>indigoferoid/millettioid clade</taxon>
        <taxon>Phaseoleae</taxon>
        <taxon>Vigna</taxon>
    </lineage>
</organism>
<sequence>MAGYALVVTSTTLQSQLLWVPPYHHKVTPFSGAQRDFSCWRQQEMAPSASFVAPSKLAPSASFVAPSVNYADFCRTHTLQICFRPFKSSTTRCVCRILLSTLGSQIGDQKQIANWELENGTEITCNLLILGFQVDQAATICKWSGSAWRIGGEFAEREGRNVREKGGCFSERKVIHARVVKSLDYRDGFIGDQLVSCYLNKGSIPDAQKLFDEMPYKDSVSWNSLVSGFSKRGDLCNCLSVFSTIRSEMALELNELTLISVISACASAKARDEGCYLHCCAVKLGMGLEVKVVNALINMYGKFGFVDSAFKLFWAMPEQNIVSWNSMVAVWTQNGIPNEAVNYFNMMRVNGLFPDEATMVSLLQACENLHLGRLVEAMHGVIFTCGLNENITIATTLLNLYSKLGKLSVSHKVFAEISKPDKVALTAMLAGYAMHGRGKEAIEFFERSVREGVEPDHVTFTHLLSACSHSGLVREGKYYFLIMSEVYKVQTQLDHYSCMVDLLGRCGLVNDAHQLIKNMPLEPNSGVWGALLGACRVHRNIDIGKEAAENLIALNPSDPRNYIMLSNIYSAAGLWSDASKVRALMKTKVLTRNPGYSFIEHGNKIHLFVVDDYSHPDSDKIHKKLEETMRRIQEVGFVSETESILHDVDVEVKTDMINKHSEKIALAFGLLVCSADKPLVIIKNLRICRDCHNTAKFVSLIEKRTIIIRDSKRFHQFSDGLCSCGDYWNVLSLELTRANMVQTKWEIPYADLAHWTELGTAWRMFWVWVKVNGSGCIMLF</sequence>
<dbReference type="InterPro" id="IPR002885">
    <property type="entry name" value="PPR_rpt"/>
</dbReference>
<dbReference type="Pfam" id="PF14432">
    <property type="entry name" value="DYW_deaminase"/>
    <property type="match status" value="1"/>
</dbReference>
<keyword evidence="2" id="KW-0677">Repeat</keyword>
<comment type="similarity">
    <text evidence="1">Belongs to the PPR family. PCMP-H subfamily.</text>
</comment>
<dbReference type="FunFam" id="1.25.40.10:FF:000407">
    <property type="entry name" value="Putative pentatricopeptide repeat-containing protein"/>
    <property type="match status" value="1"/>
</dbReference>
<evidence type="ECO:0000313" key="6">
    <source>
        <dbReference type="Proteomes" id="UP001374535"/>
    </source>
</evidence>
<dbReference type="EMBL" id="CP144693">
    <property type="protein sequence ID" value="WVZ00888.1"/>
    <property type="molecule type" value="Genomic_DNA"/>
</dbReference>
<dbReference type="Pfam" id="PF01535">
    <property type="entry name" value="PPR"/>
    <property type="match status" value="3"/>
</dbReference>
<feature type="repeat" description="PPR" evidence="3">
    <location>
        <begin position="421"/>
        <end position="455"/>
    </location>
</feature>
<feature type="domain" description="DYW" evidence="4">
    <location>
        <begin position="636"/>
        <end position="728"/>
    </location>
</feature>
<dbReference type="InterPro" id="IPR046960">
    <property type="entry name" value="PPR_At4g14850-like_plant"/>
</dbReference>
<evidence type="ECO:0000256" key="1">
    <source>
        <dbReference type="ARBA" id="ARBA00006643"/>
    </source>
</evidence>
<dbReference type="Pfam" id="PF20431">
    <property type="entry name" value="E_motif"/>
    <property type="match status" value="1"/>
</dbReference>
<dbReference type="InterPro" id="IPR011990">
    <property type="entry name" value="TPR-like_helical_dom_sf"/>
</dbReference>
<dbReference type="GO" id="GO:0003723">
    <property type="term" value="F:RNA binding"/>
    <property type="evidence" value="ECO:0007669"/>
    <property type="project" value="InterPro"/>
</dbReference>
<dbReference type="PROSITE" id="PS51375">
    <property type="entry name" value="PPR"/>
    <property type="match status" value="2"/>
</dbReference>
<dbReference type="InterPro" id="IPR032867">
    <property type="entry name" value="DYW_dom"/>
</dbReference>
<dbReference type="InterPro" id="IPR046848">
    <property type="entry name" value="E_motif"/>
</dbReference>
<evidence type="ECO:0000259" key="4">
    <source>
        <dbReference type="Pfam" id="PF14432"/>
    </source>
</evidence>
<name>A0AAQ3RPZ3_VIGMU</name>
<dbReference type="PANTHER" id="PTHR47926:SF533">
    <property type="entry name" value="DYW DOMAIN-CONTAINING PROTEIN"/>
    <property type="match status" value="1"/>
</dbReference>
<accession>A0AAQ3RPZ3</accession>
<proteinExistence type="inferred from homology"/>
<dbReference type="Pfam" id="PF13041">
    <property type="entry name" value="PPR_2"/>
    <property type="match status" value="2"/>
</dbReference>
<dbReference type="Proteomes" id="UP001374535">
    <property type="component" value="Chromosome 8"/>
</dbReference>
<feature type="repeat" description="PPR" evidence="3">
    <location>
        <begin position="320"/>
        <end position="354"/>
    </location>
</feature>
<dbReference type="Gene3D" id="1.25.40.10">
    <property type="entry name" value="Tetratricopeptide repeat domain"/>
    <property type="match status" value="3"/>
</dbReference>
<dbReference type="GO" id="GO:0009451">
    <property type="term" value="P:RNA modification"/>
    <property type="evidence" value="ECO:0007669"/>
    <property type="project" value="InterPro"/>
</dbReference>
<dbReference type="AlphaFoldDB" id="A0AAQ3RPZ3"/>